<feature type="domain" description="tRNAHis guanylyltransferase catalytic" evidence="17">
    <location>
        <begin position="6"/>
        <end position="117"/>
    </location>
</feature>
<feature type="binding site" evidence="16">
    <location>
        <position position="29"/>
    </location>
    <ligand>
        <name>Mg(2+)</name>
        <dbReference type="ChEBI" id="CHEBI:18420"/>
        <label>2</label>
        <note>catalytic</note>
    </ligand>
</feature>
<accession>A0A8H3I9R6</accession>
<dbReference type="AlphaFoldDB" id="A0A8H3I9R6"/>
<evidence type="ECO:0000256" key="2">
    <source>
        <dbReference type="ARBA" id="ARBA00010113"/>
    </source>
</evidence>
<evidence type="ECO:0000256" key="11">
    <source>
        <dbReference type="ARBA" id="ARBA00023134"/>
    </source>
</evidence>
<reference evidence="19" key="1">
    <citation type="submission" date="2021-03" db="EMBL/GenBank/DDBJ databases">
        <authorList>
            <person name="Tagirdzhanova G."/>
        </authorList>
    </citation>
    <scope>NUCLEOTIDE SEQUENCE</scope>
</reference>
<evidence type="ECO:0000256" key="12">
    <source>
        <dbReference type="ARBA" id="ARBA00032480"/>
    </source>
</evidence>
<dbReference type="EC" id="2.7.7.79" evidence="3 14"/>
<evidence type="ECO:0000256" key="1">
    <source>
        <dbReference type="ARBA" id="ARBA00002939"/>
    </source>
</evidence>
<dbReference type="FunFam" id="3.30.70.3000:FF:000001">
    <property type="entry name" value="tRNA(His) guanylyltransferase"/>
    <property type="match status" value="1"/>
</dbReference>
<dbReference type="PIRSF" id="PIRSF028980">
    <property type="entry name" value="tRNAHis_guanylyltransferase"/>
    <property type="match status" value="1"/>
</dbReference>
<keyword evidence="9 14" id="KW-0547">Nucleotide-binding</keyword>
<comment type="similarity">
    <text evidence="2 14">Belongs to the tRNA(His) guanylyltransferase family.</text>
</comment>
<proteinExistence type="inferred from homology"/>
<dbReference type="Pfam" id="PF04446">
    <property type="entry name" value="Thg1"/>
    <property type="match status" value="1"/>
</dbReference>
<evidence type="ECO:0000256" key="7">
    <source>
        <dbReference type="ARBA" id="ARBA00022695"/>
    </source>
</evidence>
<feature type="domain" description="Thg1 C-terminal" evidence="18">
    <location>
        <begin position="121"/>
        <end position="244"/>
    </location>
</feature>
<protein>
    <recommendedName>
        <fullName evidence="4 14">tRNA(His) guanylyltransferase</fullName>
        <ecNumber evidence="3 14">2.7.7.79</ecNumber>
    </recommendedName>
    <alternativeName>
        <fullName evidence="12 14">tRNA-histidine guanylyltransferase</fullName>
    </alternativeName>
</protein>
<keyword evidence="7 14" id="KW-0548">Nucleotidyltransferase</keyword>
<feature type="binding site" evidence="16">
    <location>
        <position position="72"/>
    </location>
    <ligand>
        <name>Mg(2+)</name>
        <dbReference type="ChEBI" id="CHEBI:18420"/>
        <label>2</label>
        <note>catalytic</note>
    </ligand>
</feature>
<comment type="function">
    <text evidence="1 14">Adds a GMP to the 5'-end of tRNA(His) after transcription and RNase P cleavage.</text>
</comment>
<evidence type="ECO:0000256" key="14">
    <source>
        <dbReference type="PIRNR" id="PIRNR028980"/>
    </source>
</evidence>
<keyword evidence="10 14" id="KW-0460">Magnesium</keyword>
<dbReference type="Pfam" id="PF14413">
    <property type="entry name" value="Thg1C"/>
    <property type="match status" value="1"/>
</dbReference>
<evidence type="ECO:0000259" key="17">
    <source>
        <dbReference type="Pfam" id="PF04446"/>
    </source>
</evidence>
<evidence type="ECO:0000259" key="18">
    <source>
        <dbReference type="Pfam" id="PF14413"/>
    </source>
</evidence>
<comment type="caution">
    <text evidence="19">The sequence shown here is derived from an EMBL/GenBank/DDBJ whole genome shotgun (WGS) entry which is preliminary data.</text>
</comment>
<evidence type="ECO:0000313" key="19">
    <source>
        <dbReference type="EMBL" id="CAF9920167.1"/>
    </source>
</evidence>
<keyword evidence="5 14" id="KW-0808">Transferase</keyword>
<dbReference type="InterPro" id="IPR025845">
    <property type="entry name" value="Thg1_C_dom"/>
</dbReference>
<evidence type="ECO:0000256" key="3">
    <source>
        <dbReference type="ARBA" id="ARBA00012511"/>
    </source>
</evidence>
<dbReference type="InterPro" id="IPR024956">
    <property type="entry name" value="tRNAHis_GuaTrfase_cat"/>
</dbReference>
<evidence type="ECO:0000256" key="15">
    <source>
        <dbReference type="PIRSR" id="PIRSR028980-1"/>
    </source>
</evidence>
<comment type="cofactor">
    <cofactor evidence="16">
        <name>Mg(2+)</name>
        <dbReference type="ChEBI" id="CHEBI:18420"/>
    </cofactor>
    <text evidence="16">Binds 2 magnesium ions per subunit.</text>
</comment>
<evidence type="ECO:0000256" key="8">
    <source>
        <dbReference type="ARBA" id="ARBA00022723"/>
    </source>
</evidence>
<comment type="catalytic activity">
    <reaction evidence="13 14">
        <text>a 5'-end ribonucleotide-tRNA(His) + GTP + ATP + H2O = a 5'-end phospho-guanosine-ribonucleotide-tRNA(His) + AMP + 2 diphosphate + H(+)</text>
        <dbReference type="Rhea" id="RHEA:54564"/>
        <dbReference type="Rhea" id="RHEA-COMP:14193"/>
        <dbReference type="Rhea" id="RHEA-COMP:14917"/>
        <dbReference type="ChEBI" id="CHEBI:15377"/>
        <dbReference type="ChEBI" id="CHEBI:15378"/>
        <dbReference type="ChEBI" id="CHEBI:30616"/>
        <dbReference type="ChEBI" id="CHEBI:33019"/>
        <dbReference type="ChEBI" id="CHEBI:37565"/>
        <dbReference type="ChEBI" id="CHEBI:138282"/>
        <dbReference type="ChEBI" id="CHEBI:141847"/>
        <dbReference type="ChEBI" id="CHEBI:456215"/>
        <dbReference type="EC" id="2.7.7.79"/>
    </reaction>
</comment>
<keyword evidence="11 14" id="KW-0342">GTP-binding</keyword>
<dbReference type="Proteomes" id="UP000664169">
    <property type="component" value="Unassembled WGS sequence"/>
</dbReference>
<dbReference type="GO" id="GO:0006400">
    <property type="term" value="P:tRNA modification"/>
    <property type="evidence" value="ECO:0007669"/>
    <property type="project" value="UniProtKB-UniRule"/>
</dbReference>
<dbReference type="Gene3D" id="3.30.70.3000">
    <property type="match status" value="1"/>
</dbReference>
<evidence type="ECO:0000256" key="5">
    <source>
        <dbReference type="ARBA" id="ARBA00022679"/>
    </source>
</evidence>
<evidence type="ECO:0000313" key="20">
    <source>
        <dbReference type="Proteomes" id="UP000664169"/>
    </source>
</evidence>
<feature type="binding site" evidence="16">
    <location>
        <position position="30"/>
    </location>
    <ligand>
        <name>Mg(2+)</name>
        <dbReference type="ChEBI" id="CHEBI:18420"/>
        <label>1</label>
        <note>catalytic</note>
    </ligand>
</feature>
<gene>
    <name evidence="19" type="ORF">GOMPHAMPRED_001997</name>
</gene>
<feature type="binding site" evidence="16">
    <location>
        <position position="72"/>
    </location>
    <ligand>
        <name>Mg(2+)</name>
        <dbReference type="ChEBI" id="CHEBI:18420"/>
        <label>1</label>
        <note>catalytic</note>
    </ligand>
</feature>
<evidence type="ECO:0000256" key="10">
    <source>
        <dbReference type="ARBA" id="ARBA00022842"/>
    </source>
</evidence>
<evidence type="ECO:0000256" key="16">
    <source>
        <dbReference type="PIRSR" id="PIRSR028980-2"/>
    </source>
</evidence>
<keyword evidence="6 14" id="KW-0819">tRNA processing</keyword>
<dbReference type="PANTHER" id="PTHR12729:SF6">
    <property type="entry name" value="TRNA(HIS) GUANYLYLTRANSFERASE-RELATED"/>
    <property type="match status" value="1"/>
</dbReference>
<evidence type="ECO:0000256" key="13">
    <source>
        <dbReference type="ARBA" id="ARBA00047281"/>
    </source>
</evidence>
<dbReference type="GO" id="GO:0000287">
    <property type="term" value="F:magnesium ion binding"/>
    <property type="evidence" value="ECO:0007669"/>
    <property type="project" value="UniProtKB-UniRule"/>
</dbReference>
<name>A0A8H3I9R6_9LECA</name>
<dbReference type="InterPro" id="IPR007537">
    <property type="entry name" value="tRNAHis_GuaTrfase_Thg1"/>
</dbReference>
<keyword evidence="20" id="KW-1185">Reference proteome</keyword>
<dbReference type="InterPro" id="IPR038469">
    <property type="entry name" value="tRNAHis_GuaTrfase_Thg1_sf"/>
</dbReference>
<dbReference type="GO" id="GO:0005525">
    <property type="term" value="F:GTP binding"/>
    <property type="evidence" value="ECO:0007669"/>
    <property type="project" value="UniProtKB-UniRule"/>
</dbReference>
<organism evidence="19 20">
    <name type="scientific">Gomphillus americanus</name>
    <dbReference type="NCBI Taxonomy" id="1940652"/>
    <lineage>
        <taxon>Eukaryota</taxon>
        <taxon>Fungi</taxon>
        <taxon>Dikarya</taxon>
        <taxon>Ascomycota</taxon>
        <taxon>Pezizomycotina</taxon>
        <taxon>Lecanoromycetes</taxon>
        <taxon>OSLEUM clade</taxon>
        <taxon>Ostropomycetidae</taxon>
        <taxon>Ostropales</taxon>
        <taxon>Graphidaceae</taxon>
        <taxon>Gomphilloideae</taxon>
        <taxon>Gomphillus</taxon>
    </lineage>
</organism>
<sequence>MANSKYEYVKSFEQNTTLLKQTWIVVRIDGRAFHRYDFQKPNDARGLGLMNAAATAVMREIPDVCFGYGISDEYSKLVTTVVSTFTAYYVHFWPQWFPERLLVPPLPTFDGRAIVYPNKDVLRDYLSWRQVDCHINNLYNTAFWALVLKGGLTETQAEEELRGTVSADKNEILFSRFGVNYNDESEIYKKGNVLYRKYEEGEAEKAMTASENFLQEPLSKSQRDKQRKRKSKATIELVHVDIIKDAFWEERPWILG</sequence>
<evidence type="ECO:0000256" key="9">
    <source>
        <dbReference type="ARBA" id="ARBA00022741"/>
    </source>
</evidence>
<dbReference type="GO" id="GO:0008193">
    <property type="term" value="F:tRNA guanylyltransferase activity"/>
    <property type="evidence" value="ECO:0007669"/>
    <property type="project" value="UniProtKB-UniRule"/>
</dbReference>
<keyword evidence="8 14" id="KW-0479">Metal-binding</keyword>
<dbReference type="PANTHER" id="PTHR12729">
    <property type="entry name" value="TRNA(HIS) GUANYLYLTRANSFERASE-RELATED"/>
    <property type="match status" value="1"/>
</dbReference>
<evidence type="ECO:0000256" key="6">
    <source>
        <dbReference type="ARBA" id="ARBA00022694"/>
    </source>
</evidence>
<dbReference type="OrthoDB" id="62560at2759"/>
<evidence type="ECO:0000256" key="4">
    <source>
        <dbReference type="ARBA" id="ARBA00015443"/>
    </source>
</evidence>
<feature type="binding site" evidence="15">
    <location>
        <begin position="71"/>
        <end position="72"/>
    </location>
    <ligand>
        <name>GTP</name>
        <dbReference type="ChEBI" id="CHEBI:37565"/>
    </ligand>
</feature>
<feature type="binding site" evidence="16">
    <location>
        <position position="29"/>
    </location>
    <ligand>
        <name>Mg(2+)</name>
        <dbReference type="ChEBI" id="CHEBI:18420"/>
        <label>1</label>
        <note>catalytic</note>
    </ligand>
</feature>
<dbReference type="EMBL" id="CAJPDQ010000015">
    <property type="protein sequence ID" value="CAF9920167.1"/>
    <property type="molecule type" value="Genomic_DNA"/>
</dbReference>